<keyword evidence="3" id="KW-1185">Reference proteome</keyword>
<gene>
    <name evidence="2" type="ORF">CCMP2556_LOCUS14207</name>
</gene>
<evidence type="ECO:0000313" key="3">
    <source>
        <dbReference type="Proteomes" id="UP001642484"/>
    </source>
</evidence>
<dbReference type="Proteomes" id="UP001642484">
    <property type="component" value="Unassembled WGS sequence"/>
</dbReference>
<name>A0ABP0K338_9DINO</name>
<proteinExistence type="predicted"/>
<evidence type="ECO:0000313" key="2">
    <source>
        <dbReference type="EMBL" id="CAK9020840.1"/>
    </source>
</evidence>
<dbReference type="EMBL" id="CAXAMN010007224">
    <property type="protein sequence ID" value="CAK9020840.1"/>
    <property type="molecule type" value="Genomic_DNA"/>
</dbReference>
<keyword evidence="1" id="KW-0472">Membrane</keyword>
<protein>
    <submittedName>
        <fullName evidence="2">Uncharacterized protein</fullName>
    </submittedName>
</protein>
<sequence>MVCNLHQNPGIRPIVSFLLPTLLRRGLMWVLLPPSRPHHDTRTERYLLDKEHLHGMGLWQYPQCTGEQPYPLYGQSLTESIRKSLAGNAMHMAVVGSLWSIILTHLVFLD</sequence>
<organism evidence="2 3">
    <name type="scientific">Durusdinium trenchii</name>
    <dbReference type="NCBI Taxonomy" id="1381693"/>
    <lineage>
        <taxon>Eukaryota</taxon>
        <taxon>Sar</taxon>
        <taxon>Alveolata</taxon>
        <taxon>Dinophyceae</taxon>
        <taxon>Suessiales</taxon>
        <taxon>Symbiodiniaceae</taxon>
        <taxon>Durusdinium</taxon>
    </lineage>
</organism>
<comment type="caution">
    <text evidence="2">The sequence shown here is derived from an EMBL/GenBank/DDBJ whole genome shotgun (WGS) entry which is preliminary data.</text>
</comment>
<keyword evidence="1" id="KW-1133">Transmembrane helix</keyword>
<feature type="transmembrane region" description="Helical" evidence="1">
    <location>
        <begin position="89"/>
        <end position="108"/>
    </location>
</feature>
<evidence type="ECO:0000256" key="1">
    <source>
        <dbReference type="SAM" id="Phobius"/>
    </source>
</evidence>
<reference evidence="2 3" key="1">
    <citation type="submission" date="2024-02" db="EMBL/GenBank/DDBJ databases">
        <authorList>
            <person name="Chen Y."/>
            <person name="Shah S."/>
            <person name="Dougan E. K."/>
            <person name="Thang M."/>
            <person name="Chan C."/>
        </authorList>
    </citation>
    <scope>NUCLEOTIDE SEQUENCE [LARGE SCALE GENOMIC DNA]</scope>
</reference>
<keyword evidence="1" id="KW-0812">Transmembrane</keyword>
<accession>A0ABP0K338</accession>